<evidence type="ECO:0000313" key="5">
    <source>
        <dbReference type="EMBL" id="MCZ2722538.1"/>
    </source>
</evidence>
<dbReference type="InterPro" id="IPR017853">
    <property type="entry name" value="GH"/>
</dbReference>
<dbReference type="PROSITE" id="PS00653">
    <property type="entry name" value="GLYCOSYL_HYDROL_F1_2"/>
    <property type="match status" value="1"/>
</dbReference>
<gene>
    <name evidence="5" type="ORF">O1D97_13205</name>
</gene>
<comment type="caution">
    <text evidence="5">The sequence shown here is derived from an EMBL/GenBank/DDBJ whole genome shotgun (WGS) entry which is preliminary data.</text>
</comment>
<dbReference type="PANTHER" id="PTHR10353">
    <property type="entry name" value="GLYCOSYL HYDROLASE"/>
    <property type="match status" value="1"/>
</dbReference>
<evidence type="ECO:0000256" key="2">
    <source>
        <dbReference type="ARBA" id="ARBA00022801"/>
    </source>
</evidence>
<keyword evidence="6" id="KW-1185">Reference proteome</keyword>
<dbReference type="Gene3D" id="3.20.20.80">
    <property type="entry name" value="Glycosidases"/>
    <property type="match status" value="1"/>
</dbReference>
<evidence type="ECO:0000256" key="3">
    <source>
        <dbReference type="ARBA" id="ARBA00023295"/>
    </source>
</evidence>
<comment type="similarity">
    <text evidence="1 4">Belongs to the glycosyl hydrolase 1 family.</text>
</comment>
<dbReference type="SUPFAM" id="SSF51445">
    <property type="entry name" value="(Trans)glycosidases"/>
    <property type="match status" value="1"/>
</dbReference>
<reference evidence="5" key="1">
    <citation type="submission" date="2022-12" db="EMBL/GenBank/DDBJ databases">
        <title>Marinomonas 15G1-11 sp. nov, isolated from marine algae.</title>
        <authorList>
            <person name="Butt M."/>
            <person name="Choi D.G."/>
            <person name="Kim J.M."/>
            <person name="Lee J.K."/>
            <person name="Baek J.H."/>
            <person name="Jeon C.O."/>
        </authorList>
    </citation>
    <scope>NUCLEOTIDE SEQUENCE</scope>
    <source>
        <strain evidence="5">15G1-11</strain>
    </source>
</reference>
<proteinExistence type="inferred from homology"/>
<dbReference type="Pfam" id="PF00232">
    <property type="entry name" value="Glyco_hydro_1"/>
    <property type="match status" value="1"/>
</dbReference>
<accession>A0ABT4JXM5</accession>
<name>A0ABT4JXM5_9GAMM</name>
<evidence type="ECO:0000256" key="1">
    <source>
        <dbReference type="ARBA" id="ARBA00010838"/>
    </source>
</evidence>
<dbReference type="Proteomes" id="UP001149719">
    <property type="component" value="Unassembled WGS sequence"/>
</dbReference>
<dbReference type="InterPro" id="IPR033132">
    <property type="entry name" value="GH_1_N_CS"/>
</dbReference>
<organism evidence="5 6">
    <name type="scientific">Marinomonas phaeophyticola</name>
    <dbReference type="NCBI Taxonomy" id="3004091"/>
    <lineage>
        <taxon>Bacteria</taxon>
        <taxon>Pseudomonadati</taxon>
        <taxon>Pseudomonadota</taxon>
        <taxon>Gammaproteobacteria</taxon>
        <taxon>Oceanospirillales</taxon>
        <taxon>Oceanospirillaceae</taxon>
        <taxon>Marinomonas</taxon>
    </lineage>
</organism>
<protein>
    <submittedName>
        <fullName evidence="5">Family 1 glycosylhydrolase</fullName>
    </submittedName>
</protein>
<keyword evidence="2" id="KW-0378">Hydrolase</keyword>
<evidence type="ECO:0000313" key="6">
    <source>
        <dbReference type="Proteomes" id="UP001149719"/>
    </source>
</evidence>
<sequence>MSIKLPKDSPMLTSSFTYGVATAAFQIEGANTEDGRLESIWDRFCQQPNKVKNQDNGSVACDHYHLWEEDVKLIQSLGVDAYRLSIAWPRVIQQDGTINPLGVRFYKLLLNALRDVGIKTFVTLYHWDLPQHLEDNGGWLNRDTCYRFRDYADLISQELSDYVDSWATFNEPFCAAILGYELGIHAPGLNHPRYGRQAAHHILLAHGLALPVLRKNAPHAQIGIVLNMNRSYAASEKSEDQFAGLMRETLDNQFFIEPLMTGQYPQVLKLIAPEYLPAMILEEDMQIISQPIDFLGLNYYTCNHNAFDAKYLFKNVRNKKTVEYTDIGWEVAPHAFEELLINLNQQYRLPLFLSLKMEPPVLTY</sequence>
<keyword evidence="3" id="KW-0326">Glycosidase</keyword>
<dbReference type="PANTHER" id="PTHR10353:SF36">
    <property type="entry name" value="LP05116P"/>
    <property type="match status" value="1"/>
</dbReference>
<dbReference type="InterPro" id="IPR001360">
    <property type="entry name" value="Glyco_hydro_1"/>
</dbReference>
<dbReference type="RefSeq" id="WP_269126238.1">
    <property type="nucleotide sequence ID" value="NZ_JAPUBN010000018.1"/>
</dbReference>
<evidence type="ECO:0000256" key="4">
    <source>
        <dbReference type="RuleBase" id="RU003690"/>
    </source>
</evidence>
<dbReference type="EMBL" id="JAPUBN010000018">
    <property type="protein sequence ID" value="MCZ2722538.1"/>
    <property type="molecule type" value="Genomic_DNA"/>
</dbReference>